<proteinExistence type="predicted"/>
<protein>
    <submittedName>
        <fullName evidence="1">Uncharacterized protein</fullName>
    </submittedName>
</protein>
<gene>
    <name evidence="1" type="ORF">NQ314_017169</name>
</gene>
<reference evidence="1" key="1">
    <citation type="journal article" date="2023" name="Insect Mol. Biol.">
        <title>Genome sequencing provides insights into the evolution of gene families encoding plant cell wall-degrading enzymes in longhorned beetles.</title>
        <authorList>
            <person name="Shin N.R."/>
            <person name="Okamura Y."/>
            <person name="Kirsch R."/>
            <person name="Pauchet Y."/>
        </authorList>
    </citation>
    <scope>NUCLEOTIDE SEQUENCE</scope>
    <source>
        <strain evidence="1">RBIC_L_NR</strain>
    </source>
</reference>
<comment type="caution">
    <text evidence="1">The sequence shown here is derived from an EMBL/GenBank/DDBJ whole genome shotgun (WGS) entry which is preliminary data.</text>
</comment>
<accession>A0AAV8WUE4</accession>
<dbReference type="Proteomes" id="UP001162156">
    <property type="component" value="Unassembled WGS sequence"/>
</dbReference>
<name>A0AAV8WUE4_9CUCU</name>
<dbReference type="AlphaFoldDB" id="A0AAV8WUE4"/>
<keyword evidence="2" id="KW-1185">Reference proteome</keyword>
<evidence type="ECO:0000313" key="2">
    <source>
        <dbReference type="Proteomes" id="UP001162156"/>
    </source>
</evidence>
<sequence length="111" mass="12675">MNSNTIKMGVFKRFFKNLLCCYSTPSNYFTGGRSKKKNIERTNNTYKMVHEKICNSSLGCGTFGGNWTTSYRRHVLCFIESLHFGQTSSSKIPTSWTCYRTLIITAPFSVT</sequence>
<organism evidence="1 2">
    <name type="scientific">Rhamnusium bicolor</name>
    <dbReference type="NCBI Taxonomy" id="1586634"/>
    <lineage>
        <taxon>Eukaryota</taxon>
        <taxon>Metazoa</taxon>
        <taxon>Ecdysozoa</taxon>
        <taxon>Arthropoda</taxon>
        <taxon>Hexapoda</taxon>
        <taxon>Insecta</taxon>
        <taxon>Pterygota</taxon>
        <taxon>Neoptera</taxon>
        <taxon>Endopterygota</taxon>
        <taxon>Coleoptera</taxon>
        <taxon>Polyphaga</taxon>
        <taxon>Cucujiformia</taxon>
        <taxon>Chrysomeloidea</taxon>
        <taxon>Cerambycidae</taxon>
        <taxon>Lepturinae</taxon>
        <taxon>Rhagiini</taxon>
        <taxon>Rhamnusium</taxon>
    </lineage>
</organism>
<dbReference type="EMBL" id="JANEYF010004793">
    <property type="protein sequence ID" value="KAJ8930064.1"/>
    <property type="molecule type" value="Genomic_DNA"/>
</dbReference>
<evidence type="ECO:0000313" key="1">
    <source>
        <dbReference type="EMBL" id="KAJ8930064.1"/>
    </source>
</evidence>